<organism evidence="7 8">
    <name type="scientific">Nonomuraea spiralis</name>
    <dbReference type="NCBI Taxonomy" id="46182"/>
    <lineage>
        <taxon>Bacteria</taxon>
        <taxon>Bacillati</taxon>
        <taxon>Actinomycetota</taxon>
        <taxon>Actinomycetes</taxon>
        <taxon>Streptosporangiales</taxon>
        <taxon>Streptosporangiaceae</taxon>
        <taxon>Nonomuraea</taxon>
    </lineage>
</organism>
<dbReference type="EMBL" id="JBHMEI010000048">
    <property type="protein sequence ID" value="MFB9207250.1"/>
    <property type="molecule type" value="Genomic_DNA"/>
</dbReference>
<dbReference type="Gene3D" id="3.40.50.300">
    <property type="entry name" value="P-loop containing nucleotide triphosphate hydrolases"/>
    <property type="match status" value="1"/>
</dbReference>
<dbReference type="InterPro" id="IPR051677">
    <property type="entry name" value="AfsR-DnrI-RedD_regulator"/>
</dbReference>
<dbReference type="Pfam" id="PF03704">
    <property type="entry name" value="BTAD"/>
    <property type="match status" value="1"/>
</dbReference>
<evidence type="ECO:0000256" key="2">
    <source>
        <dbReference type="ARBA" id="ARBA00023015"/>
    </source>
</evidence>
<dbReference type="CDD" id="cd15831">
    <property type="entry name" value="BTAD"/>
    <property type="match status" value="1"/>
</dbReference>
<dbReference type="RefSeq" id="WP_229825084.1">
    <property type="nucleotide sequence ID" value="NZ_BMRC01000050.1"/>
</dbReference>
<evidence type="ECO:0000256" key="5">
    <source>
        <dbReference type="PROSITE-ProRule" id="PRU01091"/>
    </source>
</evidence>
<feature type="domain" description="OmpR/PhoB-type" evidence="6">
    <location>
        <begin position="1"/>
        <end position="113"/>
    </location>
</feature>
<dbReference type="PRINTS" id="PR00364">
    <property type="entry name" value="DISEASERSIST"/>
</dbReference>
<dbReference type="InterPro" id="IPR036388">
    <property type="entry name" value="WH-like_DNA-bd_sf"/>
</dbReference>
<dbReference type="InterPro" id="IPR016032">
    <property type="entry name" value="Sig_transdc_resp-reg_C-effctor"/>
</dbReference>
<evidence type="ECO:0000256" key="4">
    <source>
        <dbReference type="ARBA" id="ARBA00023163"/>
    </source>
</evidence>
<dbReference type="InterPro" id="IPR001867">
    <property type="entry name" value="OmpR/PhoB-type_DNA-bd"/>
</dbReference>
<protein>
    <submittedName>
        <fullName evidence="7">BTAD domain-containing putative transcriptional regulator</fullName>
    </submittedName>
</protein>
<keyword evidence="4" id="KW-0804">Transcription</keyword>
<dbReference type="Pfam" id="PF00486">
    <property type="entry name" value="Trans_reg_C"/>
    <property type="match status" value="1"/>
</dbReference>
<dbReference type="SMART" id="SM00862">
    <property type="entry name" value="Trans_reg_C"/>
    <property type="match status" value="1"/>
</dbReference>
<dbReference type="PANTHER" id="PTHR35807:SF1">
    <property type="entry name" value="TRANSCRIPTIONAL REGULATOR REDD"/>
    <property type="match status" value="1"/>
</dbReference>
<comment type="similarity">
    <text evidence="1">Belongs to the AfsR/DnrI/RedD regulatory family.</text>
</comment>
<comment type="caution">
    <text evidence="7">The sequence shown here is derived from an EMBL/GenBank/DDBJ whole genome shotgun (WGS) entry which is preliminary data.</text>
</comment>
<dbReference type="Pfam" id="PF13424">
    <property type="entry name" value="TPR_12"/>
    <property type="match status" value="1"/>
</dbReference>
<feature type="DNA-binding region" description="OmpR/PhoB-type" evidence="5">
    <location>
        <begin position="1"/>
        <end position="113"/>
    </location>
</feature>
<accession>A0ABV5ITD5</accession>
<keyword evidence="2" id="KW-0805">Transcription regulation</keyword>
<name>A0ABV5ITD5_9ACTN</name>
<reference evidence="7 8" key="1">
    <citation type="submission" date="2024-09" db="EMBL/GenBank/DDBJ databases">
        <authorList>
            <person name="Sun Q."/>
            <person name="Mori K."/>
        </authorList>
    </citation>
    <scope>NUCLEOTIDE SEQUENCE [LARGE SCALE GENOMIC DNA]</scope>
    <source>
        <strain evidence="7 8">CCM 3426</strain>
    </source>
</reference>
<evidence type="ECO:0000256" key="1">
    <source>
        <dbReference type="ARBA" id="ARBA00005820"/>
    </source>
</evidence>
<proteinExistence type="inferred from homology"/>
<evidence type="ECO:0000313" key="7">
    <source>
        <dbReference type="EMBL" id="MFB9207250.1"/>
    </source>
</evidence>
<dbReference type="PROSITE" id="PS51755">
    <property type="entry name" value="OMPR_PHOB"/>
    <property type="match status" value="1"/>
</dbReference>
<evidence type="ECO:0000259" key="6">
    <source>
        <dbReference type="PROSITE" id="PS51755"/>
    </source>
</evidence>
<dbReference type="Gene3D" id="1.25.40.10">
    <property type="entry name" value="Tetratricopeptide repeat domain"/>
    <property type="match status" value="2"/>
</dbReference>
<dbReference type="InterPro" id="IPR027417">
    <property type="entry name" value="P-loop_NTPase"/>
</dbReference>
<dbReference type="SUPFAM" id="SSF46894">
    <property type="entry name" value="C-terminal effector domain of the bipartite response regulators"/>
    <property type="match status" value="1"/>
</dbReference>
<dbReference type="SMART" id="SM01043">
    <property type="entry name" value="BTAD"/>
    <property type="match status" value="1"/>
</dbReference>
<dbReference type="InterPro" id="IPR011990">
    <property type="entry name" value="TPR-like_helical_dom_sf"/>
</dbReference>
<dbReference type="SUPFAM" id="SSF52540">
    <property type="entry name" value="P-loop containing nucleoside triphosphate hydrolases"/>
    <property type="match status" value="1"/>
</dbReference>
<dbReference type="Gene3D" id="1.10.10.10">
    <property type="entry name" value="Winged helix-like DNA-binding domain superfamily/Winged helix DNA-binding domain"/>
    <property type="match status" value="1"/>
</dbReference>
<dbReference type="InterPro" id="IPR019734">
    <property type="entry name" value="TPR_rpt"/>
</dbReference>
<evidence type="ECO:0000313" key="8">
    <source>
        <dbReference type="Proteomes" id="UP001589647"/>
    </source>
</evidence>
<dbReference type="InterPro" id="IPR002182">
    <property type="entry name" value="NB-ARC"/>
</dbReference>
<keyword evidence="8" id="KW-1185">Reference proteome</keyword>
<dbReference type="PANTHER" id="PTHR35807">
    <property type="entry name" value="TRANSCRIPTIONAL REGULATOR REDD-RELATED"/>
    <property type="match status" value="1"/>
</dbReference>
<dbReference type="Proteomes" id="UP001589647">
    <property type="component" value="Unassembled WGS sequence"/>
</dbReference>
<dbReference type="InterPro" id="IPR005158">
    <property type="entry name" value="BTAD"/>
</dbReference>
<dbReference type="Pfam" id="PF00931">
    <property type="entry name" value="NB-ARC"/>
    <property type="match status" value="1"/>
</dbReference>
<dbReference type="SMART" id="SM00028">
    <property type="entry name" value="TPR"/>
    <property type="match status" value="4"/>
</dbReference>
<gene>
    <name evidence="7" type="ORF">ACFFV7_39100</name>
</gene>
<sequence length="944" mass="101216">MAEDLRYSLLGPVRAWRGGQELELGSPQQRLVLAVLLLARGRAVSNEQVMDAVWDQTRPRTALQILRTYVSRLRAVLGTDALRSIGDGYALRGGASDLAELHELYGEGRYAEALALWQGEPLAGLSGLFADSQRARLSEQRLAALQHRLDADLDEGRHAEVVSELTALCAEHPTRERLRGLLMLALYRAGRQAEAIGVYTDTRRLLADELGVDPSPELAELYQRIISADPELGRAPARPAAAHAPITHAPRQLPADSADFTGRACEIEDMVTALRSGETSALVVTAVAGAGGVGKTTLAVHVAHQLAGYYPDGQLFVDLRGWGAEPLEPGTALGSFLRALGLDEAPEDLAERAALYRSVLADRRVLVVLDNASDAGQVRPLMPGSSLCGVIVTSRARLTDLSGARQMNLEVLDPVEALRLLGRIAGEARVAAERPAAMDLVAACGFLPLAIRIAAARLAARPNWSVAGMRDRLSDERRRLAELRAGDLAIEATFTLGYEQLDDTHARAFRLLAVPDGGDLPIAAAAALLGLPEHAAEDVCEGLVDVSMLQSPSLGRYRFHDLLKIYARSRCDDPEVRRAALDRLLDFSLASVCAAMEMIMPGDTRSASAATRSAGMSFADDAAAIGWINEEEQSLLGYVEQAARTPGCDLRQAVVLFDMGIDGVGFDADHARIDRIADLLVGAAEERGDQVSLAIARVTRGLTRVDRNHHDAATADGMASRDLSLEHGDLATYARALNLLALCANERRDRSTAVTCYQQAVETSRSIGDLAYLSTGLGNLARALSAVGRHDEALEAAGEAERIMLDLRDGQDDAHAAYQYGIVLCGAGRPQEAVLKLRTAVTEYARMRMPALQGGALFRTGEAYLAAGMAERALECAEEALTMLVESGDEWGQGMALTVLGQALRELGQPGRSQACLTEALSLFERLSLSEAADVRALLTKLNA</sequence>
<evidence type="ECO:0000256" key="3">
    <source>
        <dbReference type="ARBA" id="ARBA00023125"/>
    </source>
</evidence>
<keyword evidence="3 5" id="KW-0238">DNA-binding</keyword>
<dbReference type="SUPFAM" id="SSF48452">
    <property type="entry name" value="TPR-like"/>
    <property type="match status" value="3"/>
</dbReference>